<keyword evidence="6" id="KW-1185">Reference proteome</keyword>
<gene>
    <name evidence="5" type="primary">NFRKB</name>
    <name evidence="5" type="ORF">TNCT_701421</name>
</gene>
<evidence type="ECO:0000313" key="6">
    <source>
        <dbReference type="Proteomes" id="UP000887116"/>
    </source>
</evidence>
<dbReference type="Pfam" id="PF14465">
    <property type="entry name" value="WHD_1st_NFRKB"/>
    <property type="match status" value="1"/>
</dbReference>
<comment type="caution">
    <text evidence="5">The sequence shown here is derived from an EMBL/GenBank/DDBJ whole genome shotgun (WGS) entry which is preliminary data.</text>
</comment>
<dbReference type="InterPro" id="IPR024867">
    <property type="entry name" value="NFRKB"/>
</dbReference>
<dbReference type="GO" id="GO:0002020">
    <property type="term" value="F:protease binding"/>
    <property type="evidence" value="ECO:0007669"/>
    <property type="project" value="TreeGrafter"/>
</dbReference>
<dbReference type="PROSITE" id="PS51916">
    <property type="entry name" value="DEUBAD"/>
    <property type="match status" value="1"/>
</dbReference>
<dbReference type="PANTHER" id="PTHR13052:SF3">
    <property type="entry name" value="NUCLEAR FACTOR RELATED TO KAPPA-B-BINDING PROTEIN"/>
    <property type="match status" value="1"/>
</dbReference>
<evidence type="ECO:0000259" key="4">
    <source>
        <dbReference type="PROSITE" id="PS51916"/>
    </source>
</evidence>
<evidence type="ECO:0000256" key="2">
    <source>
        <dbReference type="ARBA" id="ARBA00023242"/>
    </source>
</evidence>
<dbReference type="PANTHER" id="PTHR13052">
    <property type="entry name" value="NFRKB-RELATED"/>
    <property type="match status" value="1"/>
</dbReference>
<name>A0A8X6HE85_TRICU</name>
<dbReference type="Pfam" id="PF25793">
    <property type="entry name" value="WHD_2nd_NFRKB"/>
    <property type="match status" value="1"/>
</dbReference>
<dbReference type="InterPro" id="IPR025220">
    <property type="entry name" value="NFRKB_WH_1"/>
</dbReference>
<dbReference type="Proteomes" id="UP000887116">
    <property type="component" value="Unassembled WGS sequence"/>
</dbReference>
<dbReference type="EMBL" id="BMAO01028060">
    <property type="protein sequence ID" value="GFR21763.1"/>
    <property type="molecule type" value="Genomic_DNA"/>
</dbReference>
<sequence length="1237" mass="138371">MFHSQEIWAGAHLHTVQFIYPPTTYLFKLILYKMYSDDSTSSLDDSCESVDGNENHDFYETVYFQKKVLHLPECFCAEEEVFFEVLSPNTWKSVFNNKNGERLRKLLPVFPENDEKEKNITLRKLMLGENFKFGSPFKHFFRKLKDGFLCSDVVEVTKALKRANYREYKNHQKQYSFHLLQEILLSRKKLINASYTLPPDQPVKMQQFTAKPKDATLSERTRLRYFSALQDLREEVGEIDTSSEDENYPESSPPKVSRKFKKQLQNHEASLSSEMTRITATTTFPPGFLGSGHFLNHCFDMFEVSEERYREMLLTHKERLVLSPNHPKLTTSHIDLKSVSSRCNFSKRPVNKTAENVKKRVKISESSEKPINSIVNRESLLIGPPSPFSNLIIKDDLLVDTSIPDNILEIVTPSVQESEVQTDPLSVRNDLENPRLFDHSHTIRLPSPCPEVVHQYPTSFFALLRDLFCESAEQKLSASKLEEKVKNWQGSASATLFEWMSYQECWSDLVSSALKFLAGDFINILPETFVPYLDYKEKQQQWQWIGSGRDSDEQMYELCQQWLDNKDDISCDILETSQGSPPPPRVTTGWTVRPTIEEEKIIYRQQECIRYQNPHKAFTFKVHGYEAVVGPVKGVYGKESGINKAREHSLLTSDRPPFVTILSLVRDSAARLPNGEGTRADICELLKDSQYLSPASDQQIHTVVSGALDRLHYEKDPCVKYDVNRKLWIYLHRHRTEEEFERIHQAQAAAAKARKAVQKHKIPRFRNKEVVRTYTSAHVISNADNVALLNVDIPTVITTGQSHSPRGGTSPRTQGSPKACYAPNRINYSLHAIPTPNQTEVKCAVLGIDSQSKKIEIINSDPLDPSSSNTHVVDNVLSSITSNISAQARDICNSRQSTVAPTLTFPCAKNIFGNLNATQIVSVTPVQIKPCPADQIRAIGNLSSHVHDILNVDMKPSSPSFVGQPPVLQPILTHQNVEKAHSHSTITTSGTPTLISSIAPSVTKTKVNCTNLSGLSTLSGFQTIVIKQDPGIRTCNGVSAIPVLSIEERPPSTNPSAINTAPVVARLLNGSQYLSFSNIVPSSNSCSSSKPITGTVQNFRVQGGNLCPQVLSTSTIKVVHSAPVSAITDSSITVISLKNQLSNVKEPSVIAQSPASLNVCGKVYQMANVRNTVISKDVEPKLSDVALPKEFTEIILKDGKGQDHVFPAFSIGNTLCTTVPIAVPKRTTQTIIKVSPK</sequence>
<comment type="subcellular location">
    <subcellularLocation>
        <location evidence="1">Nucleus</location>
    </subcellularLocation>
</comment>
<feature type="domain" description="DEUBAD" evidence="4">
    <location>
        <begin position="72"/>
        <end position="189"/>
    </location>
</feature>
<dbReference type="InterPro" id="IPR044867">
    <property type="entry name" value="DEUBAD_dom"/>
</dbReference>
<dbReference type="AlphaFoldDB" id="A0A8X6HE85"/>
<reference evidence="5" key="1">
    <citation type="submission" date="2020-07" db="EMBL/GenBank/DDBJ databases">
        <title>Multicomponent nature underlies the extraordinary mechanical properties of spider dragline silk.</title>
        <authorList>
            <person name="Kono N."/>
            <person name="Nakamura H."/>
            <person name="Mori M."/>
            <person name="Yoshida Y."/>
            <person name="Ohtoshi R."/>
            <person name="Malay A.D."/>
            <person name="Moran D.A.P."/>
            <person name="Tomita M."/>
            <person name="Numata K."/>
            <person name="Arakawa K."/>
        </authorList>
    </citation>
    <scope>NUCLEOTIDE SEQUENCE</scope>
</reference>
<proteinExistence type="predicted"/>
<dbReference type="InterPro" id="IPR057748">
    <property type="entry name" value="NFRKB_WH_2"/>
</dbReference>
<dbReference type="GO" id="GO:0031011">
    <property type="term" value="C:Ino80 complex"/>
    <property type="evidence" value="ECO:0007669"/>
    <property type="project" value="InterPro"/>
</dbReference>
<accession>A0A8X6HE85</accession>
<keyword evidence="2" id="KW-0539">Nucleus</keyword>
<organism evidence="5 6">
    <name type="scientific">Trichonephila clavata</name>
    <name type="common">Joro spider</name>
    <name type="synonym">Nephila clavata</name>
    <dbReference type="NCBI Taxonomy" id="2740835"/>
    <lineage>
        <taxon>Eukaryota</taxon>
        <taxon>Metazoa</taxon>
        <taxon>Ecdysozoa</taxon>
        <taxon>Arthropoda</taxon>
        <taxon>Chelicerata</taxon>
        <taxon>Arachnida</taxon>
        <taxon>Araneae</taxon>
        <taxon>Araneomorphae</taxon>
        <taxon>Entelegynae</taxon>
        <taxon>Araneoidea</taxon>
        <taxon>Nephilidae</taxon>
        <taxon>Trichonephila</taxon>
    </lineage>
</organism>
<dbReference type="InterPro" id="IPR038106">
    <property type="entry name" value="NFRKB_winged_sf"/>
</dbReference>
<evidence type="ECO:0000256" key="1">
    <source>
        <dbReference type="ARBA" id="ARBA00004123"/>
    </source>
</evidence>
<evidence type="ECO:0000256" key="3">
    <source>
        <dbReference type="SAM" id="MobiDB-lite"/>
    </source>
</evidence>
<dbReference type="OrthoDB" id="70874at2759"/>
<feature type="region of interest" description="Disordered" evidence="3">
    <location>
        <begin position="237"/>
        <end position="259"/>
    </location>
</feature>
<feature type="compositionally biased region" description="Acidic residues" evidence="3">
    <location>
        <begin position="237"/>
        <end position="248"/>
    </location>
</feature>
<dbReference type="CDD" id="cd21865">
    <property type="entry name" value="DEUBAD_NFRKB"/>
    <property type="match status" value="1"/>
</dbReference>
<dbReference type="Gene3D" id="1.10.10.2430">
    <property type="entry name" value="NFRKB winged helix-like domain"/>
    <property type="match status" value="1"/>
</dbReference>
<evidence type="ECO:0000313" key="5">
    <source>
        <dbReference type="EMBL" id="GFR21763.1"/>
    </source>
</evidence>
<protein>
    <submittedName>
        <fullName evidence="5">Nuclear factor related to kappa-B-binding protein</fullName>
    </submittedName>
</protein>
<feature type="region of interest" description="Disordered" evidence="3">
    <location>
        <begin position="799"/>
        <end position="818"/>
    </location>
</feature>